<evidence type="ECO:0000259" key="1">
    <source>
        <dbReference type="Pfam" id="PF07727"/>
    </source>
</evidence>
<dbReference type="EMBL" id="LXQA010045889">
    <property type="protein sequence ID" value="MCI01338.1"/>
    <property type="molecule type" value="Genomic_DNA"/>
</dbReference>
<dbReference type="Proteomes" id="UP000265520">
    <property type="component" value="Unassembled WGS sequence"/>
</dbReference>
<feature type="non-terminal residue" evidence="2">
    <location>
        <position position="82"/>
    </location>
</feature>
<dbReference type="AlphaFoldDB" id="A0A392NN73"/>
<accession>A0A392NN73</accession>
<name>A0A392NN73_9FABA</name>
<proteinExistence type="predicted"/>
<evidence type="ECO:0000313" key="3">
    <source>
        <dbReference type="Proteomes" id="UP000265520"/>
    </source>
</evidence>
<dbReference type="InterPro" id="IPR013103">
    <property type="entry name" value="RVT_2"/>
</dbReference>
<comment type="caution">
    <text evidence="2">The sequence shown here is derived from an EMBL/GenBank/DDBJ whole genome shotgun (WGS) entry which is preliminary data.</text>
</comment>
<protein>
    <submittedName>
        <fullName evidence="2">Retrovirus-related Pol polyprotein from transposon TNT 1-94</fullName>
    </submittedName>
</protein>
<evidence type="ECO:0000313" key="2">
    <source>
        <dbReference type="EMBL" id="MCI01338.1"/>
    </source>
</evidence>
<feature type="domain" description="Reverse transcriptase Ty1/copia-type" evidence="1">
    <location>
        <begin position="11"/>
        <end position="67"/>
    </location>
</feature>
<dbReference type="Pfam" id="PF07727">
    <property type="entry name" value="RVT_2"/>
    <property type="match status" value="1"/>
</dbReference>
<organism evidence="2 3">
    <name type="scientific">Trifolium medium</name>
    <dbReference type="NCBI Taxonomy" id="97028"/>
    <lineage>
        <taxon>Eukaryota</taxon>
        <taxon>Viridiplantae</taxon>
        <taxon>Streptophyta</taxon>
        <taxon>Embryophyta</taxon>
        <taxon>Tracheophyta</taxon>
        <taxon>Spermatophyta</taxon>
        <taxon>Magnoliopsida</taxon>
        <taxon>eudicotyledons</taxon>
        <taxon>Gunneridae</taxon>
        <taxon>Pentapetalae</taxon>
        <taxon>rosids</taxon>
        <taxon>fabids</taxon>
        <taxon>Fabales</taxon>
        <taxon>Fabaceae</taxon>
        <taxon>Papilionoideae</taxon>
        <taxon>50 kb inversion clade</taxon>
        <taxon>NPAAA clade</taxon>
        <taxon>Hologalegina</taxon>
        <taxon>IRL clade</taxon>
        <taxon>Trifolieae</taxon>
        <taxon>Trifolium</taxon>
    </lineage>
</organism>
<sequence length="82" mass="9072">MIDEMCALQSNGTWGLVPLPVGNSLVGCHWLYTVKVGPYGKIDRFKARLVAKDYTQIFGLDYTFSPVDFSPLQPFSIGLSIS</sequence>
<keyword evidence="3" id="KW-1185">Reference proteome</keyword>
<reference evidence="2 3" key="1">
    <citation type="journal article" date="2018" name="Front. Plant Sci.">
        <title>Red Clover (Trifolium pratense) and Zigzag Clover (T. medium) - A Picture of Genomic Similarities and Differences.</title>
        <authorList>
            <person name="Dluhosova J."/>
            <person name="Istvanek J."/>
            <person name="Nedelnik J."/>
            <person name="Repkova J."/>
        </authorList>
    </citation>
    <scope>NUCLEOTIDE SEQUENCE [LARGE SCALE GENOMIC DNA]</scope>
    <source>
        <strain evidence="3">cv. 10/8</strain>
        <tissue evidence="2">Leaf</tissue>
    </source>
</reference>